<evidence type="ECO:0000313" key="2">
    <source>
        <dbReference type="EMBL" id="KWR56125.1"/>
    </source>
</evidence>
<sequence length="810" mass="92448" precursor="true">MSKHFICLVFLLAIFCVQGFADEMKLHVLGNKNQGYYVNIYYGSQLIMEQGKAGELDLYFDNEDYSVRETLKGWKATSVEQSERKVVLSGNVYLKKLEADLSVNVIYEVVSSQLVSKRIELQQNNLSLLYYSVGTSITAADKPSTFWSFDDNENMGGVAHETYPAAGYMLNDTLAVGLLTDAGDKNLWTRNIRRRPSKQGEIGFRAIREICDANLIRIADERQRQKGDYFVKFTFGEVSDFNHPVNTCFYPVPEIQKWKSYAGASLERNGNVFTVKGNSVQSEISGVRIPYKLSDGFYTIRFKHRSANPITVKLWKGEGTGSIDVAGLHYQTDMPSSAADWVQQEETVFIANTEQELTYLLIAASSLQKGSDFNLEITDLEVIRSDAHNYAYHCLKQNKKEVKRVFIFATPAQPTLHDLRLTSQVYLADGLGFKGTTEEKCLYACYQMLMWITSRNNFTPLNVPSINYAPDMYNRDSFWSLMGVYDKDASEEIFDAWAATQDVRGAIGTIITPCMGSREVKGNDATLEFLWFALVNHRLYGTPIPMDKIKKAFNFCINEYDPDGDGICAAEFVLGQNDVVEYPDKTSDLAVNQGMFAVTLQVAKELGLPVSQKYVEKANQEYRAFYDKKRGYLIDNRKYPYSITFNSLLPEFVSWWLFDKPILTSEMVVKTLDKVPVKNGYSPLIFHEKDTFFTMENKPFSPNMFWDNGIYYNAGSWMREEVCGYVAGLKHGWKDAKKRIKDRLAVEITLHPDEPFSHEFLPYDLSVSGCWWPSTRVFSWNVFVLRALEVAGMRSPLQDPGYFKYVLKQH</sequence>
<keyword evidence="3" id="KW-1185">Reference proteome</keyword>
<dbReference type="SUPFAM" id="SSF48208">
    <property type="entry name" value="Six-hairpin glycosidases"/>
    <property type="match status" value="1"/>
</dbReference>
<evidence type="ECO:0000256" key="1">
    <source>
        <dbReference type="SAM" id="SignalP"/>
    </source>
</evidence>
<dbReference type="STRING" id="46506.AA415_01195"/>
<reference evidence="2 3" key="1">
    <citation type="journal article" date="2016" name="BMC Genomics">
        <title>Type VI secretion systems of human gut Bacteroidales segregate into three genetic architectures, two of which are contained on mobile genetic elements.</title>
        <authorList>
            <person name="Coyne M.J."/>
            <person name="Roelofs K.G."/>
            <person name="Comstock L.E."/>
        </authorList>
    </citation>
    <scope>NUCLEOTIDE SEQUENCE [LARGE SCALE GENOMIC DNA]</scope>
    <source>
        <strain evidence="2 3">CL09T03C01</strain>
    </source>
</reference>
<organism evidence="2 3">
    <name type="scientific">Bacteroides stercoris</name>
    <dbReference type="NCBI Taxonomy" id="46506"/>
    <lineage>
        <taxon>Bacteria</taxon>
        <taxon>Pseudomonadati</taxon>
        <taxon>Bacteroidota</taxon>
        <taxon>Bacteroidia</taxon>
        <taxon>Bacteroidales</taxon>
        <taxon>Bacteroidaceae</taxon>
        <taxon>Bacteroides</taxon>
    </lineage>
</organism>
<dbReference type="AlphaFoldDB" id="A0A108TA13"/>
<dbReference type="GeneID" id="31797851"/>
<gene>
    <name evidence="2" type="ORF">AA415_01195</name>
</gene>
<accession>A0A108TA13</accession>
<protein>
    <recommendedName>
        <fullName evidence="4">DUF4965 domain-containing protein</fullName>
    </recommendedName>
</protein>
<dbReference type="InterPro" id="IPR008928">
    <property type="entry name" value="6-hairpin_glycosidase_sf"/>
</dbReference>
<dbReference type="GO" id="GO:0005975">
    <property type="term" value="P:carbohydrate metabolic process"/>
    <property type="evidence" value="ECO:0007669"/>
    <property type="project" value="InterPro"/>
</dbReference>
<dbReference type="RefSeq" id="WP_005656157.1">
    <property type="nucleotide sequence ID" value="NZ_FNOD01000002.1"/>
</dbReference>
<dbReference type="PATRIC" id="fig|46506.5.peg.1277"/>
<proteinExistence type="predicted"/>
<comment type="caution">
    <text evidence="2">The sequence shown here is derived from an EMBL/GenBank/DDBJ whole genome shotgun (WGS) entry which is preliminary data.</text>
</comment>
<name>A0A108TA13_BACSE</name>
<dbReference type="Proteomes" id="UP000056419">
    <property type="component" value="Unassembled WGS sequence"/>
</dbReference>
<dbReference type="EMBL" id="LRGC01000004">
    <property type="protein sequence ID" value="KWR56125.1"/>
    <property type="molecule type" value="Genomic_DNA"/>
</dbReference>
<evidence type="ECO:0008006" key="4">
    <source>
        <dbReference type="Google" id="ProtNLM"/>
    </source>
</evidence>
<feature type="chain" id="PRO_5007130963" description="DUF4965 domain-containing protein" evidence="1">
    <location>
        <begin position="22"/>
        <end position="810"/>
    </location>
</feature>
<keyword evidence="1" id="KW-0732">Signal</keyword>
<feature type="signal peptide" evidence="1">
    <location>
        <begin position="1"/>
        <end position="21"/>
    </location>
</feature>
<evidence type="ECO:0000313" key="3">
    <source>
        <dbReference type="Proteomes" id="UP000056419"/>
    </source>
</evidence>